<gene>
    <name evidence="1" type="ORF">K1X15_19755</name>
</gene>
<evidence type="ECO:0000313" key="2">
    <source>
        <dbReference type="Proteomes" id="UP000825799"/>
    </source>
</evidence>
<proteinExistence type="predicted"/>
<sequence length="78" mass="8408">MRRLGWIAGLTLLATGQVMAVSVWELSRVCGDDAKAYCDGVGYGDAMQACLDQNYRSLSDGCQAIMDRIRAGEGVSLF</sequence>
<reference evidence="1 2" key="1">
    <citation type="submission" date="2021-08" db="EMBL/GenBank/DDBJ databases">
        <title>Devosia salina sp. nov., isolated from the South China Sea sediment.</title>
        <authorList>
            <person name="Zhou Z."/>
        </authorList>
    </citation>
    <scope>NUCLEOTIDE SEQUENCE [LARGE SCALE GENOMIC DNA]</scope>
    <source>
        <strain evidence="1 2">SCS-3</strain>
    </source>
</reference>
<dbReference type="Proteomes" id="UP000825799">
    <property type="component" value="Chromosome"/>
</dbReference>
<dbReference type="RefSeq" id="WP_220305241.1">
    <property type="nucleotide sequence ID" value="NZ_CP080590.1"/>
</dbReference>
<protein>
    <recommendedName>
        <fullName evidence="3">Cysteine rich repeat-containing protein</fullName>
    </recommendedName>
</protein>
<evidence type="ECO:0000313" key="1">
    <source>
        <dbReference type="EMBL" id="QYO76776.1"/>
    </source>
</evidence>
<organism evidence="1 2">
    <name type="scientific">Devosia salina</name>
    <dbReference type="NCBI Taxonomy" id="2860336"/>
    <lineage>
        <taxon>Bacteria</taxon>
        <taxon>Pseudomonadati</taxon>
        <taxon>Pseudomonadota</taxon>
        <taxon>Alphaproteobacteria</taxon>
        <taxon>Hyphomicrobiales</taxon>
        <taxon>Devosiaceae</taxon>
        <taxon>Devosia</taxon>
    </lineage>
</organism>
<dbReference type="EMBL" id="CP080590">
    <property type="protein sequence ID" value="QYO76776.1"/>
    <property type="molecule type" value="Genomic_DNA"/>
</dbReference>
<accession>A0ABX8WIF7</accession>
<keyword evidence="2" id="KW-1185">Reference proteome</keyword>
<evidence type="ECO:0008006" key="3">
    <source>
        <dbReference type="Google" id="ProtNLM"/>
    </source>
</evidence>
<name>A0ABX8WIF7_9HYPH</name>